<feature type="transmembrane region" description="Helical" evidence="1">
    <location>
        <begin position="6"/>
        <end position="27"/>
    </location>
</feature>
<organism evidence="2">
    <name type="scientific">Rhizophora mucronata</name>
    <name type="common">Asiatic mangrove</name>
    <dbReference type="NCBI Taxonomy" id="61149"/>
    <lineage>
        <taxon>Eukaryota</taxon>
        <taxon>Viridiplantae</taxon>
        <taxon>Streptophyta</taxon>
        <taxon>Embryophyta</taxon>
        <taxon>Tracheophyta</taxon>
        <taxon>Spermatophyta</taxon>
        <taxon>Magnoliopsida</taxon>
        <taxon>eudicotyledons</taxon>
        <taxon>Gunneridae</taxon>
        <taxon>Pentapetalae</taxon>
        <taxon>rosids</taxon>
        <taxon>fabids</taxon>
        <taxon>Malpighiales</taxon>
        <taxon>Rhizophoraceae</taxon>
        <taxon>Rhizophora</taxon>
    </lineage>
</organism>
<dbReference type="AlphaFoldDB" id="A0A2P2PN11"/>
<evidence type="ECO:0000313" key="2">
    <source>
        <dbReference type="EMBL" id="MBX56065.1"/>
    </source>
</evidence>
<dbReference type="EMBL" id="GGEC01075581">
    <property type="protein sequence ID" value="MBX56065.1"/>
    <property type="molecule type" value="Transcribed_RNA"/>
</dbReference>
<sequence length="43" mass="4779">MMVIYNIVFVLAKGMVNCMIFNFMNLLTGKGMGNILGPLKVLE</sequence>
<name>A0A2P2PN11_RHIMU</name>
<keyword evidence="1" id="KW-0812">Transmembrane</keyword>
<proteinExistence type="predicted"/>
<keyword evidence="1" id="KW-1133">Transmembrane helix</keyword>
<reference evidence="2" key="1">
    <citation type="submission" date="2018-02" db="EMBL/GenBank/DDBJ databases">
        <title>Rhizophora mucronata_Transcriptome.</title>
        <authorList>
            <person name="Meera S.P."/>
            <person name="Sreeshan A."/>
            <person name="Augustine A."/>
        </authorList>
    </citation>
    <scope>NUCLEOTIDE SEQUENCE</scope>
    <source>
        <tissue evidence="2">Leaf</tissue>
    </source>
</reference>
<accession>A0A2P2PN11</accession>
<protein>
    <submittedName>
        <fullName evidence="2">Uncharacterized protein</fullName>
    </submittedName>
</protein>
<evidence type="ECO:0000256" key="1">
    <source>
        <dbReference type="SAM" id="Phobius"/>
    </source>
</evidence>
<keyword evidence="1" id="KW-0472">Membrane</keyword>